<dbReference type="Proteomes" id="UP000738349">
    <property type="component" value="Unassembled WGS sequence"/>
</dbReference>
<dbReference type="GO" id="GO:0016491">
    <property type="term" value="F:oxidoreductase activity"/>
    <property type="evidence" value="ECO:0007669"/>
    <property type="project" value="UniProtKB-KW"/>
</dbReference>
<evidence type="ECO:0000313" key="5">
    <source>
        <dbReference type="EMBL" id="KAH7126070.1"/>
    </source>
</evidence>
<keyword evidence="3" id="KW-0560">Oxidoreductase</keyword>
<dbReference type="PRINTS" id="PR00081">
    <property type="entry name" value="GDHRDH"/>
</dbReference>
<evidence type="ECO:0000256" key="1">
    <source>
        <dbReference type="ARBA" id="ARBA00006484"/>
    </source>
</evidence>
<evidence type="ECO:0000256" key="4">
    <source>
        <dbReference type="RuleBase" id="RU000363"/>
    </source>
</evidence>
<gene>
    <name evidence="5" type="ORF">EDB81DRAFT_872229</name>
</gene>
<evidence type="ECO:0000256" key="2">
    <source>
        <dbReference type="ARBA" id="ARBA00022857"/>
    </source>
</evidence>
<dbReference type="SUPFAM" id="SSF51735">
    <property type="entry name" value="NAD(P)-binding Rossmann-fold domains"/>
    <property type="match status" value="1"/>
</dbReference>
<organism evidence="5 6">
    <name type="scientific">Dactylonectria macrodidyma</name>
    <dbReference type="NCBI Taxonomy" id="307937"/>
    <lineage>
        <taxon>Eukaryota</taxon>
        <taxon>Fungi</taxon>
        <taxon>Dikarya</taxon>
        <taxon>Ascomycota</taxon>
        <taxon>Pezizomycotina</taxon>
        <taxon>Sordariomycetes</taxon>
        <taxon>Hypocreomycetidae</taxon>
        <taxon>Hypocreales</taxon>
        <taxon>Nectriaceae</taxon>
        <taxon>Dactylonectria</taxon>
    </lineage>
</organism>
<proteinExistence type="inferred from homology"/>
<dbReference type="PANTHER" id="PTHR24320">
    <property type="entry name" value="RETINOL DEHYDROGENASE"/>
    <property type="match status" value="1"/>
</dbReference>
<dbReference type="Pfam" id="PF00106">
    <property type="entry name" value="adh_short"/>
    <property type="match status" value="1"/>
</dbReference>
<comment type="caution">
    <text evidence="5">The sequence shown here is derived from an EMBL/GenBank/DDBJ whole genome shotgun (WGS) entry which is preliminary data.</text>
</comment>
<keyword evidence="2" id="KW-0521">NADP</keyword>
<evidence type="ECO:0000313" key="6">
    <source>
        <dbReference type="Proteomes" id="UP000738349"/>
    </source>
</evidence>
<dbReference type="EMBL" id="JAGMUV010000020">
    <property type="protein sequence ID" value="KAH7126070.1"/>
    <property type="molecule type" value="Genomic_DNA"/>
</dbReference>
<protein>
    <submittedName>
        <fullName evidence="5">Uncharacterized protein</fullName>
    </submittedName>
</protein>
<name>A0A9P9DUR9_9HYPO</name>
<comment type="similarity">
    <text evidence="1 4">Belongs to the short-chain dehydrogenases/reductases (SDR) family.</text>
</comment>
<dbReference type="Gene3D" id="3.40.50.720">
    <property type="entry name" value="NAD(P)-binding Rossmann-like Domain"/>
    <property type="match status" value="1"/>
</dbReference>
<dbReference type="PANTHER" id="PTHR24320:SF282">
    <property type="entry name" value="WW DOMAIN-CONTAINING OXIDOREDUCTASE"/>
    <property type="match status" value="1"/>
</dbReference>
<sequence>MAKQWDPSTDIPDLHGKVAVVTGASSGVGYAIVKRLAQCGAKVYLTTRTEAKARKAKETLIAECVDISPKNISWLLIDFLDLKSVDAAALELGQKESKVDILINNAAVSSPSAELVYGRWEQHMTGNYIGPFLFANRILPLLKNALQQRNADVRIINLSSTAQIAFLPPNFEFHFDSADGLREPVTLYPWVWRYVARFIFSWDIIRYAVSKAAVTAFTKELQCRLHEQILPILSIAVHPGEVYTKGLLEVNNVFVRTLARVAFSTAEQGAVSPLFAATAKDVRDNVAKYEGKFLMPVGKPAAPHPIIENEQQVKALWDVTIVELNKQLSSDNLPPLRPWE</sequence>
<dbReference type="AlphaFoldDB" id="A0A9P9DUR9"/>
<dbReference type="PRINTS" id="PR00080">
    <property type="entry name" value="SDRFAMILY"/>
</dbReference>
<reference evidence="5" key="1">
    <citation type="journal article" date="2021" name="Nat. Commun.">
        <title>Genetic determinants of endophytism in the Arabidopsis root mycobiome.</title>
        <authorList>
            <person name="Mesny F."/>
            <person name="Miyauchi S."/>
            <person name="Thiergart T."/>
            <person name="Pickel B."/>
            <person name="Atanasova L."/>
            <person name="Karlsson M."/>
            <person name="Huettel B."/>
            <person name="Barry K.W."/>
            <person name="Haridas S."/>
            <person name="Chen C."/>
            <person name="Bauer D."/>
            <person name="Andreopoulos W."/>
            <person name="Pangilinan J."/>
            <person name="LaButti K."/>
            <person name="Riley R."/>
            <person name="Lipzen A."/>
            <person name="Clum A."/>
            <person name="Drula E."/>
            <person name="Henrissat B."/>
            <person name="Kohler A."/>
            <person name="Grigoriev I.V."/>
            <person name="Martin F.M."/>
            <person name="Hacquard S."/>
        </authorList>
    </citation>
    <scope>NUCLEOTIDE SEQUENCE</scope>
    <source>
        <strain evidence="5">MPI-CAGE-AT-0147</strain>
    </source>
</reference>
<dbReference type="InterPro" id="IPR002347">
    <property type="entry name" value="SDR_fam"/>
</dbReference>
<evidence type="ECO:0000256" key="3">
    <source>
        <dbReference type="ARBA" id="ARBA00023002"/>
    </source>
</evidence>
<keyword evidence="6" id="KW-1185">Reference proteome</keyword>
<dbReference type="InterPro" id="IPR036291">
    <property type="entry name" value="NAD(P)-bd_dom_sf"/>
</dbReference>
<dbReference type="OrthoDB" id="191139at2759"/>
<accession>A0A9P9DUR9</accession>